<sequence>MIYKRLFISPSVVAKSGSMFMASSFNTLTTCSVPPTCIAPSPVSPATRTHGWWHSISRARYLYGPIPGDIGLLTHLVNLTIVYAGVTAPLPAEMANLEKLSTRQRKR</sequence>
<protein>
    <submittedName>
        <fullName evidence="1">Uncharacterized protein</fullName>
    </submittedName>
</protein>
<name>A0AAV2EMJ3_9ROSI</name>
<accession>A0AAV2EMJ3</accession>
<keyword evidence="2" id="KW-1185">Reference proteome</keyword>
<gene>
    <name evidence="1" type="ORF">LTRI10_LOCUS27723</name>
</gene>
<organism evidence="1 2">
    <name type="scientific">Linum trigynum</name>
    <dbReference type="NCBI Taxonomy" id="586398"/>
    <lineage>
        <taxon>Eukaryota</taxon>
        <taxon>Viridiplantae</taxon>
        <taxon>Streptophyta</taxon>
        <taxon>Embryophyta</taxon>
        <taxon>Tracheophyta</taxon>
        <taxon>Spermatophyta</taxon>
        <taxon>Magnoliopsida</taxon>
        <taxon>eudicotyledons</taxon>
        <taxon>Gunneridae</taxon>
        <taxon>Pentapetalae</taxon>
        <taxon>rosids</taxon>
        <taxon>fabids</taxon>
        <taxon>Malpighiales</taxon>
        <taxon>Linaceae</taxon>
        <taxon>Linum</taxon>
    </lineage>
</organism>
<dbReference type="AlphaFoldDB" id="A0AAV2EMJ3"/>
<evidence type="ECO:0000313" key="1">
    <source>
        <dbReference type="EMBL" id="CAL1386690.1"/>
    </source>
</evidence>
<dbReference type="EMBL" id="OZ034818">
    <property type="protein sequence ID" value="CAL1386690.1"/>
    <property type="molecule type" value="Genomic_DNA"/>
</dbReference>
<reference evidence="1 2" key="1">
    <citation type="submission" date="2024-04" db="EMBL/GenBank/DDBJ databases">
        <authorList>
            <person name="Fracassetti M."/>
        </authorList>
    </citation>
    <scope>NUCLEOTIDE SEQUENCE [LARGE SCALE GENOMIC DNA]</scope>
</reference>
<proteinExistence type="predicted"/>
<dbReference type="Proteomes" id="UP001497516">
    <property type="component" value="Chromosome 5"/>
</dbReference>
<evidence type="ECO:0000313" key="2">
    <source>
        <dbReference type="Proteomes" id="UP001497516"/>
    </source>
</evidence>